<evidence type="ECO:0000313" key="4">
    <source>
        <dbReference type="EMBL" id="MXY35033.1"/>
    </source>
</evidence>
<dbReference type="AlphaFoldDB" id="A0A6B0Y4X2"/>
<keyword evidence="3" id="KW-0574">Periplasm</keyword>
<dbReference type="NCBIfam" id="NF037995">
    <property type="entry name" value="TRAP_S1"/>
    <property type="match status" value="1"/>
</dbReference>
<dbReference type="CDD" id="cd13665">
    <property type="entry name" value="PBP2_TRAP_Dctp3_4"/>
    <property type="match status" value="1"/>
</dbReference>
<proteinExistence type="predicted"/>
<dbReference type="InterPro" id="IPR038404">
    <property type="entry name" value="TRAP_DctP_sf"/>
</dbReference>
<dbReference type="GO" id="GO:0055085">
    <property type="term" value="P:transmembrane transport"/>
    <property type="evidence" value="ECO:0007669"/>
    <property type="project" value="InterPro"/>
</dbReference>
<protein>
    <submittedName>
        <fullName evidence="4">TRAP transporter substrate-binding protein</fullName>
    </submittedName>
</protein>
<name>A0A6B0Y4X2_9RHOB</name>
<evidence type="ECO:0000256" key="2">
    <source>
        <dbReference type="ARBA" id="ARBA00022729"/>
    </source>
</evidence>
<dbReference type="EMBL" id="VXRY01000548">
    <property type="protein sequence ID" value="MXY35033.1"/>
    <property type="molecule type" value="Genomic_DNA"/>
</dbReference>
<dbReference type="PANTHER" id="PTHR33376:SF15">
    <property type="entry name" value="BLL6794 PROTEIN"/>
    <property type="match status" value="1"/>
</dbReference>
<evidence type="ECO:0000256" key="1">
    <source>
        <dbReference type="ARBA" id="ARBA00004418"/>
    </source>
</evidence>
<dbReference type="InterPro" id="IPR018389">
    <property type="entry name" value="DctP_fam"/>
</dbReference>
<organism evidence="4">
    <name type="scientific">Boseongicola sp. SB0664_bin_43</name>
    <dbReference type="NCBI Taxonomy" id="2604844"/>
    <lineage>
        <taxon>Bacteria</taxon>
        <taxon>Pseudomonadati</taxon>
        <taxon>Pseudomonadota</taxon>
        <taxon>Alphaproteobacteria</taxon>
        <taxon>Rhodobacterales</taxon>
        <taxon>Paracoccaceae</taxon>
        <taxon>Boseongicola</taxon>
    </lineage>
</organism>
<keyword evidence="2" id="KW-0732">Signal</keyword>
<dbReference type="Gene3D" id="3.40.190.170">
    <property type="entry name" value="Bacterial extracellular solute-binding protein, family 7"/>
    <property type="match status" value="1"/>
</dbReference>
<accession>A0A6B0Y4X2</accession>
<dbReference type="GO" id="GO:0042597">
    <property type="term" value="C:periplasmic space"/>
    <property type="evidence" value="ECO:0007669"/>
    <property type="project" value="UniProtKB-SubCell"/>
</dbReference>
<gene>
    <name evidence="4" type="ORF">F4Y60_13310</name>
</gene>
<sequence>MCGATSCEARFLQNLLAFCKFAYILKYRTTLEDNMKYLGTTVAALALGTAATLTSIGTADAETVYRFSNWVPGTTHPSPGFEAWGKSIEEASEGRIKIEFFHAGQLGGPRDHYNMVRDGIADFGWSVPAFEPDRFPIFEVTSLPYLTRDSVKASNVVHTWYKNYEADEMSEVKLCAITMAPEGTLNFKDMEIRTPDQMAGVKIRPVGTFLTQFVKDLGAVPVAIPASEARQAFDRGLVEAIAFPWRTLYPFGLDKVTTHHQDMIVYAVAATVIMNKDVYAGMSDEDKAVMDSHCQPEWSERINQMWFEWEKEGRNMLTADGHTIYKLTEDEMKQWTDAARPLYDGWVDLVKDRVPNDDEALSSLLEAMDAAGAGY</sequence>
<dbReference type="PANTHER" id="PTHR33376">
    <property type="match status" value="1"/>
</dbReference>
<comment type="subcellular location">
    <subcellularLocation>
        <location evidence="1">Periplasm</location>
    </subcellularLocation>
</comment>
<comment type="caution">
    <text evidence="4">The sequence shown here is derived from an EMBL/GenBank/DDBJ whole genome shotgun (WGS) entry which is preliminary data.</text>
</comment>
<evidence type="ECO:0000256" key="3">
    <source>
        <dbReference type="ARBA" id="ARBA00022764"/>
    </source>
</evidence>
<reference evidence="4" key="1">
    <citation type="submission" date="2019-09" db="EMBL/GenBank/DDBJ databases">
        <title>Characterisation of the sponge microbiome using genome-centric metagenomics.</title>
        <authorList>
            <person name="Engelberts J.P."/>
            <person name="Robbins S.J."/>
            <person name="De Goeij J.M."/>
            <person name="Aranda M."/>
            <person name="Bell S.C."/>
            <person name="Webster N.S."/>
        </authorList>
    </citation>
    <scope>NUCLEOTIDE SEQUENCE</scope>
    <source>
        <strain evidence="4">SB0664_bin_43</strain>
    </source>
</reference>
<dbReference type="Pfam" id="PF03480">
    <property type="entry name" value="DctP"/>
    <property type="match status" value="1"/>
</dbReference>